<dbReference type="CDD" id="cd05372">
    <property type="entry name" value="ENR_SDR"/>
    <property type="match status" value="1"/>
</dbReference>
<dbReference type="SUPFAM" id="SSF51735">
    <property type="entry name" value="NAD(P)-binding Rossmann-fold domains"/>
    <property type="match status" value="1"/>
</dbReference>
<evidence type="ECO:0000256" key="9">
    <source>
        <dbReference type="PIRSR" id="PIRSR000094-1"/>
    </source>
</evidence>
<dbReference type="Gene3D" id="3.40.50.720">
    <property type="entry name" value="NAD(P)-binding Rossmann-like Domain"/>
    <property type="match status" value="1"/>
</dbReference>
<dbReference type="InterPro" id="IPR036291">
    <property type="entry name" value="NAD(P)-bd_dom_sf"/>
</dbReference>
<name>A0A5C6CKQ3_9BACT</name>
<sequence length="275" mass="29177">MGVFAGKKGLITGVFNKQSIAWAIADRIMSEGGECGFSYMPDKPDDTRQKNLNRVQKLTDGNSQVRFLQPMDVTNDEHIQAVMERCGSELGKIDFLLHAIAFALPDDLKGETVATSRAGFKLAMDISAFSLIALANAAQGVLNDGASILTLTYFGGEKTVPGYNVMGICKAALDSIVKYLAYDLGPRGVRVNALSAGPLQTISGRGAGVDAMLGLYEAMAPLGRNITHEEAGNSGCFLLSEMSSGITGEILHLDGGYNSMGSPGRLIDKFRASQS</sequence>
<dbReference type="PANTHER" id="PTHR43159">
    <property type="entry name" value="ENOYL-[ACYL-CARRIER-PROTEIN] REDUCTASE"/>
    <property type="match status" value="1"/>
</dbReference>
<dbReference type="RefSeq" id="WP_146452192.1">
    <property type="nucleotide sequence ID" value="NZ_SJPS01000006.1"/>
</dbReference>
<dbReference type="GO" id="GO:0004318">
    <property type="term" value="F:enoyl-[acyl-carrier-protein] reductase (NADH) activity"/>
    <property type="evidence" value="ECO:0007669"/>
    <property type="project" value="UniProtKB-EC"/>
</dbReference>
<evidence type="ECO:0000313" key="12">
    <source>
        <dbReference type="EMBL" id="TWU23706.1"/>
    </source>
</evidence>
<proteinExistence type="inferred from homology"/>
<evidence type="ECO:0000256" key="3">
    <source>
        <dbReference type="ARBA" id="ARBA00022516"/>
    </source>
</evidence>
<feature type="binding site" evidence="11">
    <location>
        <position position="13"/>
    </location>
    <ligand>
        <name>NAD(+)</name>
        <dbReference type="ChEBI" id="CHEBI:57540"/>
    </ligand>
</feature>
<comment type="pathway">
    <text evidence="1">Lipid metabolism; fatty acid biosynthesis.</text>
</comment>
<dbReference type="OrthoDB" id="9803628at2"/>
<evidence type="ECO:0000256" key="7">
    <source>
        <dbReference type="ARBA" id="ARBA00023160"/>
    </source>
</evidence>
<keyword evidence="6" id="KW-0443">Lipid metabolism</keyword>
<dbReference type="InterPro" id="IPR002347">
    <property type="entry name" value="SDR_fam"/>
</dbReference>
<evidence type="ECO:0000256" key="4">
    <source>
        <dbReference type="ARBA" id="ARBA00022832"/>
    </source>
</evidence>
<comment type="similarity">
    <text evidence="2 8">Belongs to the short-chain dehydrogenases/reductases (SDR) family. FabI subfamily.</text>
</comment>
<evidence type="ECO:0000256" key="5">
    <source>
        <dbReference type="ARBA" id="ARBA00023002"/>
    </source>
</evidence>
<dbReference type="PANTHER" id="PTHR43159:SF2">
    <property type="entry name" value="ENOYL-[ACYL-CARRIER-PROTEIN] REDUCTASE [NADH], CHLOROPLASTIC"/>
    <property type="match status" value="1"/>
</dbReference>
<evidence type="ECO:0000313" key="13">
    <source>
        <dbReference type="Proteomes" id="UP000318437"/>
    </source>
</evidence>
<evidence type="ECO:0000256" key="11">
    <source>
        <dbReference type="PIRSR" id="PIRSR000094-3"/>
    </source>
</evidence>
<feature type="binding site" evidence="11">
    <location>
        <begin position="19"/>
        <end position="20"/>
    </location>
    <ligand>
        <name>NAD(+)</name>
        <dbReference type="ChEBI" id="CHEBI:57540"/>
    </ligand>
</feature>
<feature type="active site" description="Proton acceptor" evidence="9">
    <location>
        <position position="153"/>
    </location>
</feature>
<feature type="active site" description="Proton acceptor" evidence="9">
    <location>
        <position position="163"/>
    </location>
</feature>
<evidence type="ECO:0000256" key="10">
    <source>
        <dbReference type="PIRSR" id="PIRSR000094-2"/>
    </source>
</evidence>
<dbReference type="Gene3D" id="1.10.8.400">
    <property type="entry name" value="Enoyl acyl carrier protein reductase"/>
    <property type="match status" value="1"/>
</dbReference>
<dbReference type="InterPro" id="IPR014358">
    <property type="entry name" value="Enoyl-ACP_Rdtase_NADH"/>
</dbReference>
<dbReference type="EC" id="1.3.1.9" evidence="8"/>
<dbReference type="GO" id="GO:0006633">
    <property type="term" value="P:fatty acid biosynthetic process"/>
    <property type="evidence" value="ECO:0007669"/>
    <property type="project" value="UniProtKB-KW"/>
</dbReference>
<feature type="binding site" evidence="11">
    <location>
        <begin position="72"/>
        <end position="73"/>
    </location>
    <ligand>
        <name>NAD(+)</name>
        <dbReference type="ChEBI" id="CHEBI:57540"/>
    </ligand>
</feature>
<dbReference type="PIRSF" id="PIRSF000094">
    <property type="entry name" value="Enoyl-ACP_rdct"/>
    <property type="match status" value="1"/>
</dbReference>
<organism evidence="12 13">
    <name type="scientific">Bythopirellula polymerisocia</name>
    <dbReference type="NCBI Taxonomy" id="2528003"/>
    <lineage>
        <taxon>Bacteria</taxon>
        <taxon>Pseudomonadati</taxon>
        <taxon>Planctomycetota</taxon>
        <taxon>Planctomycetia</taxon>
        <taxon>Pirellulales</taxon>
        <taxon>Lacipirellulaceae</taxon>
        <taxon>Bythopirellula</taxon>
    </lineage>
</organism>
<feature type="binding site" evidence="11">
    <location>
        <position position="100"/>
    </location>
    <ligand>
        <name>NAD(+)</name>
        <dbReference type="ChEBI" id="CHEBI:57540"/>
    </ligand>
</feature>
<evidence type="ECO:0000256" key="1">
    <source>
        <dbReference type="ARBA" id="ARBA00005194"/>
    </source>
</evidence>
<dbReference type="Pfam" id="PF13561">
    <property type="entry name" value="adh_short_C2"/>
    <property type="match status" value="1"/>
</dbReference>
<keyword evidence="13" id="KW-1185">Reference proteome</keyword>
<reference evidence="12 13" key="1">
    <citation type="submission" date="2019-02" db="EMBL/GenBank/DDBJ databases">
        <title>Deep-cultivation of Planctomycetes and their phenomic and genomic characterization uncovers novel biology.</title>
        <authorList>
            <person name="Wiegand S."/>
            <person name="Jogler M."/>
            <person name="Boedeker C."/>
            <person name="Pinto D."/>
            <person name="Vollmers J."/>
            <person name="Rivas-Marin E."/>
            <person name="Kohn T."/>
            <person name="Peeters S.H."/>
            <person name="Heuer A."/>
            <person name="Rast P."/>
            <person name="Oberbeckmann S."/>
            <person name="Bunk B."/>
            <person name="Jeske O."/>
            <person name="Meyerdierks A."/>
            <person name="Storesund J.E."/>
            <person name="Kallscheuer N."/>
            <person name="Luecker S."/>
            <person name="Lage O.M."/>
            <person name="Pohl T."/>
            <person name="Merkel B.J."/>
            <person name="Hornburger P."/>
            <person name="Mueller R.-W."/>
            <person name="Bruemmer F."/>
            <person name="Labrenz M."/>
            <person name="Spormann A.M."/>
            <person name="Op Den Camp H."/>
            <person name="Overmann J."/>
            <person name="Amann R."/>
            <person name="Jetten M.S.M."/>
            <person name="Mascher T."/>
            <person name="Medema M.H."/>
            <person name="Devos D.P."/>
            <person name="Kaster A.-K."/>
            <person name="Ovreas L."/>
            <person name="Rohde M."/>
            <person name="Galperin M.Y."/>
            <person name="Jogler C."/>
        </authorList>
    </citation>
    <scope>NUCLEOTIDE SEQUENCE [LARGE SCALE GENOMIC DNA]</scope>
    <source>
        <strain evidence="12 13">Pla144</strain>
    </source>
</reference>
<comment type="catalytic activity">
    <reaction evidence="8">
        <text>a 2,3-saturated acyl-[ACP] + NAD(+) = a (2E)-enoyl-[ACP] + NADH + H(+)</text>
        <dbReference type="Rhea" id="RHEA:10240"/>
        <dbReference type="Rhea" id="RHEA-COMP:9925"/>
        <dbReference type="Rhea" id="RHEA-COMP:9926"/>
        <dbReference type="ChEBI" id="CHEBI:15378"/>
        <dbReference type="ChEBI" id="CHEBI:57540"/>
        <dbReference type="ChEBI" id="CHEBI:57945"/>
        <dbReference type="ChEBI" id="CHEBI:78784"/>
        <dbReference type="ChEBI" id="CHEBI:78785"/>
        <dbReference type="EC" id="1.3.1.9"/>
    </reaction>
</comment>
<gene>
    <name evidence="12" type="primary">fabI_3</name>
    <name evidence="12" type="ORF">Pla144_38810</name>
</gene>
<feature type="binding site" evidence="10">
    <location>
        <position position="103"/>
    </location>
    <ligand>
        <name>substrate</name>
    </ligand>
</feature>
<dbReference type="PRINTS" id="PR00081">
    <property type="entry name" value="GDHRDH"/>
</dbReference>
<evidence type="ECO:0000256" key="2">
    <source>
        <dbReference type="ARBA" id="ARBA00009233"/>
    </source>
</evidence>
<feature type="binding site" evidence="11">
    <location>
        <position position="170"/>
    </location>
    <ligand>
        <name>NAD(+)</name>
        <dbReference type="ChEBI" id="CHEBI:57540"/>
    </ligand>
</feature>
<dbReference type="AlphaFoldDB" id="A0A5C6CKQ3"/>
<accession>A0A5C6CKQ3</accession>
<dbReference type="EMBL" id="SJPS01000006">
    <property type="protein sequence ID" value="TWU23706.1"/>
    <property type="molecule type" value="Genomic_DNA"/>
</dbReference>
<keyword evidence="7 8" id="KW-0275">Fatty acid biosynthesis</keyword>
<keyword evidence="8 11" id="KW-0520">NAD</keyword>
<dbReference type="Proteomes" id="UP000318437">
    <property type="component" value="Unassembled WGS sequence"/>
</dbReference>
<keyword evidence="5 8" id="KW-0560">Oxidoreductase</keyword>
<comment type="caution">
    <text evidence="12">The sequence shown here is derived from an EMBL/GenBank/DDBJ whole genome shotgun (WGS) entry which is preliminary data.</text>
</comment>
<keyword evidence="4" id="KW-0276">Fatty acid metabolism</keyword>
<evidence type="ECO:0000256" key="8">
    <source>
        <dbReference type="PIRNR" id="PIRNR000094"/>
    </source>
</evidence>
<evidence type="ECO:0000256" key="6">
    <source>
        <dbReference type="ARBA" id="ARBA00023098"/>
    </source>
</evidence>
<keyword evidence="3 8" id="KW-0444">Lipid biosynthesis</keyword>
<protein>
    <recommendedName>
        <fullName evidence="8">Enoyl-[acyl-carrier-protein] reductase [NADH]</fullName>
        <ecNumber evidence="8">1.3.1.9</ecNumber>
    </recommendedName>
</protein>